<proteinExistence type="predicted"/>
<feature type="transmembrane region" description="Helical" evidence="6">
    <location>
        <begin position="118"/>
        <end position="140"/>
    </location>
</feature>
<evidence type="ECO:0000256" key="6">
    <source>
        <dbReference type="SAM" id="Phobius"/>
    </source>
</evidence>
<feature type="transmembrane region" description="Helical" evidence="6">
    <location>
        <begin position="91"/>
        <end position="112"/>
    </location>
</feature>
<dbReference type="Proteomes" id="UP000286235">
    <property type="component" value="Unassembled WGS sequence"/>
</dbReference>
<dbReference type="AlphaFoldDB" id="A0A420VGX4"/>
<feature type="transmembrane region" description="Helical" evidence="6">
    <location>
        <begin position="359"/>
        <end position="378"/>
    </location>
</feature>
<dbReference type="PANTHER" id="PTHR30250">
    <property type="entry name" value="PST FAMILY PREDICTED COLANIC ACID TRANSPORTER"/>
    <property type="match status" value="1"/>
</dbReference>
<keyword evidence="5 6" id="KW-0472">Membrane</keyword>
<evidence type="ECO:0000256" key="5">
    <source>
        <dbReference type="ARBA" id="ARBA00023136"/>
    </source>
</evidence>
<protein>
    <submittedName>
        <fullName evidence="7">Membrane protein involved in the export of O-antigen and teichoic acid</fullName>
    </submittedName>
</protein>
<organism evidence="7 8">
    <name type="scientific">Caldibacillus debilis GB1</name>
    <dbReference type="NCBI Taxonomy" id="1339248"/>
    <lineage>
        <taxon>Bacteria</taxon>
        <taxon>Bacillati</taxon>
        <taxon>Bacillota</taxon>
        <taxon>Bacilli</taxon>
        <taxon>Bacillales</taxon>
        <taxon>Bacillaceae</taxon>
        <taxon>Caldibacillus</taxon>
    </lineage>
</organism>
<dbReference type="PANTHER" id="PTHR30250:SF11">
    <property type="entry name" value="O-ANTIGEN TRANSPORTER-RELATED"/>
    <property type="match status" value="1"/>
</dbReference>
<feature type="transmembrane region" description="Helical" evidence="6">
    <location>
        <begin position="15"/>
        <end position="35"/>
    </location>
</feature>
<gene>
    <name evidence="7" type="ORF">Cdeb_00567</name>
</gene>
<name>A0A420VGX4_9BACI</name>
<evidence type="ECO:0000256" key="1">
    <source>
        <dbReference type="ARBA" id="ARBA00004651"/>
    </source>
</evidence>
<evidence type="ECO:0000256" key="2">
    <source>
        <dbReference type="ARBA" id="ARBA00022475"/>
    </source>
</evidence>
<dbReference type="InterPro" id="IPR050833">
    <property type="entry name" value="Poly_Biosynth_Transport"/>
</dbReference>
<comment type="subcellular location">
    <subcellularLocation>
        <location evidence="1">Cell membrane</location>
        <topology evidence="1">Multi-pass membrane protein</topology>
    </subcellularLocation>
</comment>
<sequence>MKKDKEINTVFSNTIFLYIMQLSGYIFPFLTFPYLTRVLGPEKYGMVVFGTATMTYFQMLIDFGFILSATKECSVNRNNNEKLRVIVSSVIQAKMFLAFIGLIIIVMLVSYFNSFKNIRLFLLLSFIQIFFTIFIPDYFFRGIEKMNIIMYRTIISKLITTFLIFIFIKDQGDYIYIPIVYSIGNMWVVFSSWYILIKRFNIKFKLTTLTNTFRTLKDSSIFFLSRIATTAYGASNTFVLGLTNNSTIVAQFGTANTLISGLRGLFSPIADSIYPYMVNKKNFRLVKWILYISSPIIIISTIILCIYAEPIILFIAGRNYIEAVPVFRLLLIIFVLTLPIYLLGYPVLGAMNMMKEANISVIIPSIFHILGLIFLLLIGNINLISVSILTCLTETFVLILRIAYVIKGRRINRLNEREY</sequence>
<feature type="transmembrane region" description="Helical" evidence="6">
    <location>
        <begin position="288"/>
        <end position="315"/>
    </location>
</feature>
<accession>A0A420VGX4</accession>
<evidence type="ECO:0000256" key="3">
    <source>
        <dbReference type="ARBA" id="ARBA00022692"/>
    </source>
</evidence>
<feature type="transmembrane region" description="Helical" evidence="6">
    <location>
        <begin position="327"/>
        <end position="347"/>
    </location>
</feature>
<feature type="transmembrane region" description="Helical" evidence="6">
    <location>
        <begin position="47"/>
        <end position="70"/>
    </location>
</feature>
<dbReference type="EMBL" id="AZRV01000012">
    <property type="protein sequence ID" value="RKO62837.1"/>
    <property type="molecule type" value="Genomic_DNA"/>
</dbReference>
<dbReference type="InterPro" id="IPR002797">
    <property type="entry name" value="Polysacc_synth"/>
</dbReference>
<comment type="caution">
    <text evidence="7">The sequence shown here is derived from an EMBL/GenBank/DDBJ whole genome shotgun (WGS) entry which is preliminary data.</text>
</comment>
<dbReference type="Pfam" id="PF01943">
    <property type="entry name" value="Polysacc_synt"/>
    <property type="match status" value="1"/>
</dbReference>
<dbReference type="GO" id="GO:0005886">
    <property type="term" value="C:plasma membrane"/>
    <property type="evidence" value="ECO:0007669"/>
    <property type="project" value="UniProtKB-SubCell"/>
</dbReference>
<feature type="transmembrane region" description="Helical" evidence="6">
    <location>
        <begin position="149"/>
        <end position="168"/>
    </location>
</feature>
<dbReference type="RefSeq" id="WP_120667562.1">
    <property type="nucleotide sequence ID" value="NZ_AZRV01000012.1"/>
</dbReference>
<keyword evidence="2" id="KW-1003">Cell membrane</keyword>
<evidence type="ECO:0000313" key="8">
    <source>
        <dbReference type="Proteomes" id="UP000286235"/>
    </source>
</evidence>
<feature type="transmembrane region" description="Helical" evidence="6">
    <location>
        <begin position="174"/>
        <end position="196"/>
    </location>
</feature>
<evidence type="ECO:0000256" key="4">
    <source>
        <dbReference type="ARBA" id="ARBA00022989"/>
    </source>
</evidence>
<keyword evidence="8" id="KW-1185">Reference proteome</keyword>
<feature type="transmembrane region" description="Helical" evidence="6">
    <location>
        <begin position="384"/>
        <end position="404"/>
    </location>
</feature>
<reference evidence="7 8" key="1">
    <citation type="submission" date="2013-12" db="EMBL/GenBank/DDBJ databases">
        <title>Genome and proteome characterization of Caldibacillus debilis GB1 derived from a cellulolytic aero-tolerant co-culture.</title>
        <authorList>
            <person name="Wushke S.T."/>
            <person name="Zhang X."/>
            <person name="Fristensky B."/>
            <person name="Wilkins J.A."/>
            <person name="Levin D.B."/>
            <person name="Sparling R."/>
        </authorList>
    </citation>
    <scope>NUCLEOTIDE SEQUENCE [LARGE SCALE GENOMIC DNA]</scope>
    <source>
        <strain evidence="7 8">GB1</strain>
    </source>
</reference>
<evidence type="ECO:0000313" key="7">
    <source>
        <dbReference type="EMBL" id="RKO62837.1"/>
    </source>
</evidence>
<keyword evidence="4 6" id="KW-1133">Transmembrane helix</keyword>
<keyword evidence="3 6" id="KW-0812">Transmembrane</keyword>